<feature type="compositionally biased region" description="Low complexity" evidence="1">
    <location>
        <begin position="209"/>
        <end position="225"/>
    </location>
</feature>
<accession>A0A9W4U7M9</accession>
<evidence type="ECO:0000313" key="3">
    <source>
        <dbReference type="Proteomes" id="UP001152607"/>
    </source>
</evidence>
<evidence type="ECO:0000256" key="1">
    <source>
        <dbReference type="SAM" id="MobiDB-lite"/>
    </source>
</evidence>
<feature type="region of interest" description="Disordered" evidence="1">
    <location>
        <begin position="168"/>
        <end position="192"/>
    </location>
</feature>
<dbReference type="EMBL" id="CAOQHR010000002">
    <property type="protein sequence ID" value="CAI6296476.1"/>
    <property type="molecule type" value="Genomic_DNA"/>
</dbReference>
<reference evidence="2" key="1">
    <citation type="submission" date="2023-01" db="EMBL/GenBank/DDBJ databases">
        <authorList>
            <person name="Van Ghelder C."/>
            <person name="Rancurel C."/>
        </authorList>
    </citation>
    <scope>NUCLEOTIDE SEQUENCE</scope>
    <source>
        <strain evidence="2">CNCM I-4278</strain>
    </source>
</reference>
<organism evidence="2 3">
    <name type="scientific">Periconia digitata</name>
    <dbReference type="NCBI Taxonomy" id="1303443"/>
    <lineage>
        <taxon>Eukaryota</taxon>
        <taxon>Fungi</taxon>
        <taxon>Dikarya</taxon>
        <taxon>Ascomycota</taxon>
        <taxon>Pezizomycotina</taxon>
        <taxon>Dothideomycetes</taxon>
        <taxon>Pleosporomycetidae</taxon>
        <taxon>Pleosporales</taxon>
        <taxon>Massarineae</taxon>
        <taxon>Periconiaceae</taxon>
        <taxon>Periconia</taxon>
    </lineage>
</organism>
<feature type="region of interest" description="Disordered" evidence="1">
    <location>
        <begin position="207"/>
        <end position="283"/>
    </location>
</feature>
<protein>
    <submittedName>
        <fullName evidence="2">Uncharacterized protein</fullName>
    </submittedName>
</protein>
<dbReference type="OrthoDB" id="3797937at2759"/>
<proteinExistence type="predicted"/>
<name>A0A9W4U7M9_9PLEO</name>
<dbReference type="Proteomes" id="UP001152607">
    <property type="component" value="Unassembled WGS sequence"/>
</dbReference>
<dbReference type="AlphaFoldDB" id="A0A9W4U7M9"/>
<sequence length="283" mass="32405">MQFTKDLVTDAVTRAAPFISNWPHHFNTIHDAEEFVRGSLERSMFRYGTAPSFPTYVNAEVMRRTHRHIALQAYQAKLFTLDQLPESKRVLATAVDEGVKLAYETVKWYPRSFAHINEARNYVRCICRGIGLRYILVDGVHPLQVALYIHYHTAIQAWRARKFDLEESPSMPDKHRQMEARGPATRIPSRDPQFPIYSRARQLAATEQAMANPNSSSSSPWPSANDTKGDGELLNMSPVRNDFAQEDLMSFSPVQEPHSSNDNNLDSREMSEDDLSFLDELEF</sequence>
<comment type="caution">
    <text evidence="2">The sequence shown here is derived from an EMBL/GenBank/DDBJ whole genome shotgun (WGS) entry which is preliminary data.</text>
</comment>
<feature type="compositionally biased region" description="Acidic residues" evidence="1">
    <location>
        <begin position="271"/>
        <end position="283"/>
    </location>
</feature>
<evidence type="ECO:0000313" key="2">
    <source>
        <dbReference type="EMBL" id="CAI6296476.1"/>
    </source>
</evidence>
<gene>
    <name evidence="2" type="ORF">PDIGIT_LOCUS2668</name>
</gene>
<keyword evidence="3" id="KW-1185">Reference proteome</keyword>